<dbReference type="EMBL" id="RSCE01000003">
    <property type="protein sequence ID" value="RSH85019.1"/>
    <property type="molecule type" value="Genomic_DNA"/>
</dbReference>
<feature type="region of interest" description="Disordered" evidence="2">
    <location>
        <begin position="582"/>
        <end position="610"/>
    </location>
</feature>
<feature type="region of interest" description="Disordered" evidence="2">
    <location>
        <begin position="406"/>
        <end position="536"/>
    </location>
</feature>
<accession>A0A427Y1Q8</accession>
<feature type="region of interest" description="Disordered" evidence="2">
    <location>
        <begin position="123"/>
        <end position="151"/>
    </location>
</feature>
<feature type="region of interest" description="Disordered" evidence="2">
    <location>
        <begin position="667"/>
        <end position="686"/>
    </location>
</feature>
<name>A0A427Y1Q8_9TREE</name>
<protein>
    <submittedName>
        <fullName evidence="3">Uncharacterized protein</fullName>
    </submittedName>
</protein>
<feature type="region of interest" description="Disordered" evidence="2">
    <location>
        <begin position="1"/>
        <end position="45"/>
    </location>
</feature>
<feature type="compositionally biased region" description="Basic and acidic residues" evidence="2">
    <location>
        <begin position="424"/>
        <end position="445"/>
    </location>
</feature>
<comment type="caution">
    <text evidence="3">The sequence shown here is derived from an EMBL/GenBank/DDBJ whole genome shotgun (WGS) entry which is preliminary data.</text>
</comment>
<evidence type="ECO:0000256" key="1">
    <source>
        <dbReference type="SAM" id="Coils"/>
    </source>
</evidence>
<dbReference type="GeneID" id="39591147"/>
<feature type="compositionally biased region" description="Acidic residues" evidence="2">
    <location>
        <begin position="591"/>
        <end position="606"/>
    </location>
</feature>
<dbReference type="Proteomes" id="UP000279236">
    <property type="component" value="Unassembled WGS sequence"/>
</dbReference>
<dbReference type="AlphaFoldDB" id="A0A427Y1Q8"/>
<reference evidence="3 4" key="1">
    <citation type="submission" date="2018-11" db="EMBL/GenBank/DDBJ databases">
        <title>Genome sequence of Apiotrichum porosum DSM 27194.</title>
        <authorList>
            <person name="Aliyu H."/>
            <person name="Gorte O."/>
            <person name="Ochsenreither K."/>
        </authorList>
    </citation>
    <scope>NUCLEOTIDE SEQUENCE [LARGE SCALE GENOMIC DNA]</scope>
    <source>
        <strain evidence="3 4">DSM 27194</strain>
    </source>
</reference>
<feature type="coiled-coil region" evidence="1">
    <location>
        <begin position="297"/>
        <end position="324"/>
    </location>
</feature>
<feature type="compositionally biased region" description="Low complexity" evidence="2">
    <location>
        <begin position="29"/>
        <end position="39"/>
    </location>
</feature>
<gene>
    <name evidence="3" type="ORF">EHS24_006604</name>
</gene>
<proteinExistence type="predicted"/>
<sequence>MSSRRRGLTPTPASSSPQTNKRRSPTPTPTSSLPKSPRTGRASAGLMNSSFGFALDTAHQGGSLYSAGKTFHEFSISALALGQSEATNSAATVLQAIIEAGDGSNGTATSEQIVEELTGTLLSDKGKHDTDKGAAAGQHRPKKARITKDGGEDAGEAVVSISAGDVAGASKTVVETTTTAIDAPQSKHSVMTSFFPSTNLVSPLSQLPLISTPPRSITPAPTPGFGSAMLSHGPLRILTPHPTPTRTTETKVETKTIEVGPVDLAPIHPFLRILDLKAVTAEIQVVDQKLQALSVQATALTARRAELIARAEELSAEAHAMQEQISTETGSVMAEYRAVAQTVMELVPRVSTVHVAHRTTSLQTSVASQMATPSRPDGVLLTIADVDNEDESFDKSFDSYYANAQHSADTSVNGETSPAPNANRDVDWRTDSDDEDPFHFDKMDVLNDPDIYPDFFASSRSGPAPMYSTPHPSSEVLPRSPSTTSLSNEETGLLPPPAETTSNKPPSPDVPSDAWNPNDDADVLLSPGPRNKTRLLSSNSAKNAILPISIHFSVDTDSGPPSGSTDQSDSSAISSIALVTPTTPTAHAADDDASGELSDEEEEEEEPRTPVILSPAAAAYVPQGQILLRRLSTKFSCHRFGGRTAEQTYALIEVACEARLRLGLNDKRWLPDPKTQPPRSPRPSDQLLEDTHQLMKWIEVNHPPSYTPHVNYRSPIEPVAAERRHGVVFTACRYDMPPPNEMVQTETEEILTEEVATDLQGDAATQNERGTGWFNSIKNKLKKKRSRADNLFGAA</sequence>
<keyword evidence="4" id="KW-1185">Reference proteome</keyword>
<feature type="compositionally biased region" description="Polar residues" evidence="2">
    <location>
        <begin position="480"/>
        <end position="490"/>
    </location>
</feature>
<evidence type="ECO:0000313" key="3">
    <source>
        <dbReference type="EMBL" id="RSH85019.1"/>
    </source>
</evidence>
<keyword evidence="1" id="KW-0175">Coiled coil</keyword>
<feature type="compositionally biased region" description="Polar residues" evidence="2">
    <location>
        <begin position="406"/>
        <end position="420"/>
    </location>
</feature>
<dbReference type="RefSeq" id="XP_028478467.1">
    <property type="nucleotide sequence ID" value="XM_028622015.1"/>
</dbReference>
<organism evidence="3 4">
    <name type="scientific">Apiotrichum porosum</name>
    <dbReference type="NCBI Taxonomy" id="105984"/>
    <lineage>
        <taxon>Eukaryota</taxon>
        <taxon>Fungi</taxon>
        <taxon>Dikarya</taxon>
        <taxon>Basidiomycota</taxon>
        <taxon>Agaricomycotina</taxon>
        <taxon>Tremellomycetes</taxon>
        <taxon>Trichosporonales</taxon>
        <taxon>Trichosporonaceae</taxon>
        <taxon>Apiotrichum</taxon>
    </lineage>
</organism>
<evidence type="ECO:0000313" key="4">
    <source>
        <dbReference type="Proteomes" id="UP000279236"/>
    </source>
</evidence>
<evidence type="ECO:0000256" key="2">
    <source>
        <dbReference type="SAM" id="MobiDB-lite"/>
    </source>
</evidence>